<dbReference type="SFLD" id="SFLDG01065">
    <property type="entry name" value="anaerobic_coproporphyrinogen-I"/>
    <property type="match status" value="1"/>
</dbReference>
<dbReference type="PANTHER" id="PTHR13932">
    <property type="entry name" value="COPROPORPHYRINIGEN III OXIDASE"/>
    <property type="match status" value="1"/>
</dbReference>
<dbReference type="PANTHER" id="PTHR13932:SF5">
    <property type="entry name" value="RADICAL S-ADENOSYL METHIONINE DOMAIN-CONTAINING PROTEIN 1, MITOCHONDRIAL"/>
    <property type="match status" value="1"/>
</dbReference>
<sequence length="499" mass="57160">MTEPADETVGDPYPNKCYLPFILYPPGMHRTSGGREWLESHIDMRQQGGDFVLYIGIPFCRTRCKSCPYFASLLSEKDPNGREERYIEALITDLRRWGAYPKFATGLIRNIFIGGGTGSILRTGNLRRLVDTVFETFQVADDCEFTLEGNARDFDEEKIDYVAGSAINRLSLGVQSFQPELLGVIGSPHAAEDSARVIKEFQARGFRNIQLDLMYNMPGHTLDIWRRDLQTLSSLDVPHFTIYLYRIHQDTIQAKLITKGKVDRPADPEGPMVKAMYREAIGIAEEMGYSMYMVDHFCKPGYENMYNHWNWKVYIDTLAVGPGSYSYFDGYRLGTETDVEKYVETVESGDFLISTVTDELSPRVQRERYVVFALLYYEIEYAFYRSKFGSDFREDFADELGRLERKGLIELTEDRMRLTRLGLIWHTNVILEFFNPEFWNDSRSLTEPNWSLNGVMVEVGAHSREYWLGEKDVTFFPPPGDAAAVTAASGTRQEADGRG</sequence>
<dbReference type="InterPro" id="IPR023404">
    <property type="entry name" value="rSAM_horseshoe"/>
</dbReference>
<dbReference type="Gene3D" id="3.80.30.20">
    <property type="entry name" value="tm_1862 like domain"/>
    <property type="match status" value="1"/>
</dbReference>
<evidence type="ECO:0000256" key="1">
    <source>
        <dbReference type="ARBA" id="ARBA00017228"/>
    </source>
</evidence>
<organism evidence="3 4">
    <name type="scientific">Streptomyces sirii</name>
    <dbReference type="NCBI Taxonomy" id="3127701"/>
    <lineage>
        <taxon>Bacteria</taxon>
        <taxon>Bacillati</taxon>
        <taxon>Actinomycetota</taxon>
        <taxon>Actinomycetes</taxon>
        <taxon>Kitasatosporales</taxon>
        <taxon>Streptomycetaceae</taxon>
        <taxon>Streptomyces</taxon>
    </lineage>
</organism>
<dbReference type="RefSeq" id="WP_407289103.1">
    <property type="nucleotide sequence ID" value="NZ_CP147982.1"/>
</dbReference>
<dbReference type="Proteomes" id="UP001626628">
    <property type="component" value="Chromosome"/>
</dbReference>
<dbReference type="InterPro" id="IPR034505">
    <property type="entry name" value="Coproporphyrinogen-III_oxidase"/>
</dbReference>
<dbReference type="InterPro" id="IPR007197">
    <property type="entry name" value="rSAM"/>
</dbReference>
<reference evidence="3 4" key="1">
    <citation type="submission" date="2024-03" db="EMBL/GenBank/DDBJ databases">
        <title>The complete genome of Streptomyces sirii sp.nov.</title>
        <authorList>
            <person name="Zakalyukina Y.V."/>
            <person name="Belik A.R."/>
            <person name="Biryukov M.V."/>
            <person name="Baturina O.A."/>
            <person name="Kabilov M.R."/>
        </authorList>
    </citation>
    <scope>NUCLEOTIDE SEQUENCE [LARGE SCALE GENOMIC DNA]</scope>
    <source>
        <strain evidence="3 4">BP-8</strain>
    </source>
</reference>
<dbReference type="SMART" id="SM00729">
    <property type="entry name" value="Elp3"/>
    <property type="match status" value="1"/>
</dbReference>
<evidence type="ECO:0000313" key="3">
    <source>
        <dbReference type="EMBL" id="WXK81333.1"/>
    </source>
</evidence>
<dbReference type="SUPFAM" id="SSF102114">
    <property type="entry name" value="Radical SAM enzymes"/>
    <property type="match status" value="1"/>
</dbReference>
<evidence type="ECO:0000313" key="4">
    <source>
        <dbReference type="Proteomes" id="UP001626628"/>
    </source>
</evidence>
<dbReference type="InterPro" id="IPR010723">
    <property type="entry name" value="HemN_C"/>
</dbReference>
<dbReference type="Pfam" id="PF04055">
    <property type="entry name" value="Radical_SAM"/>
    <property type="match status" value="1"/>
</dbReference>
<evidence type="ECO:0000259" key="2">
    <source>
        <dbReference type="SMART" id="SM00729"/>
    </source>
</evidence>
<protein>
    <recommendedName>
        <fullName evidence="1">Heme chaperone HemW</fullName>
    </recommendedName>
</protein>
<proteinExistence type="predicted"/>
<accession>A0ABZ2R1V4</accession>
<dbReference type="InterPro" id="IPR006638">
    <property type="entry name" value="Elp3/MiaA/NifB-like_rSAM"/>
</dbReference>
<dbReference type="EMBL" id="CP147982">
    <property type="protein sequence ID" value="WXK81333.1"/>
    <property type="molecule type" value="Genomic_DNA"/>
</dbReference>
<name>A0ABZ2R1V4_9ACTN</name>
<dbReference type="Pfam" id="PF06969">
    <property type="entry name" value="HemN_C"/>
    <property type="match status" value="1"/>
</dbReference>
<gene>
    <name evidence="3" type="ORF">WAB15_37945</name>
</gene>
<feature type="domain" description="Elp3/MiaA/NifB-like radical SAM core" evidence="2">
    <location>
        <begin position="50"/>
        <end position="279"/>
    </location>
</feature>
<keyword evidence="4" id="KW-1185">Reference proteome</keyword>
<dbReference type="InterPro" id="IPR058240">
    <property type="entry name" value="rSAM_sf"/>
</dbReference>
<dbReference type="SFLD" id="SFLDS00029">
    <property type="entry name" value="Radical_SAM"/>
    <property type="match status" value="1"/>
</dbReference>